<proteinExistence type="predicted"/>
<dbReference type="Proteomes" id="UP000518266">
    <property type="component" value="Unassembled WGS sequence"/>
</dbReference>
<keyword evidence="2" id="KW-1185">Reference proteome</keyword>
<organism evidence="1 2">
    <name type="scientific">Dissostichus mawsoni</name>
    <name type="common">Antarctic cod</name>
    <dbReference type="NCBI Taxonomy" id="36200"/>
    <lineage>
        <taxon>Eukaryota</taxon>
        <taxon>Metazoa</taxon>
        <taxon>Chordata</taxon>
        <taxon>Craniata</taxon>
        <taxon>Vertebrata</taxon>
        <taxon>Euteleostomi</taxon>
        <taxon>Actinopterygii</taxon>
        <taxon>Neopterygii</taxon>
        <taxon>Teleostei</taxon>
        <taxon>Neoteleostei</taxon>
        <taxon>Acanthomorphata</taxon>
        <taxon>Eupercaria</taxon>
        <taxon>Perciformes</taxon>
        <taxon>Notothenioidei</taxon>
        <taxon>Nototheniidae</taxon>
        <taxon>Dissostichus</taxon>
    </lineage>
</organism>
<reference evidence="1 2" key="1">
    <citation type="submission" date="2020-03" db="EMBL/GenBank/DDBJ databases">
        <title>Dissostichus mawsoni Genome sequencing and assembly.</title>
        <authorList>
            <person name="Park H."/>
        </authorList>
    </citation>
    <scope>NUCLEOTIDE SEQUENCE [LARGE SCALE GENOMIC DNA]</scope>
    <source>
        <strain evidence="1">DM0001</strain>
        <tissue evidence="1">Muscle</tissue>
    </source>
</reference>
<name>A0A7J5XQP6_DISMA</name>
<evidence type="ECO:0000313" key="2">
    <source>
        <dbReference type="Proteomes" id="UP000518266"/>
    </source>
</evidence>
<sequence>MDPIPKVESNIYCAYVDYDPSYLKTWFLPTNLPLPTQQLQRLKKRFKRDRVDLKDQSKQHSTVR</sequence>
<comment type="caution">
    <text evidence="1">The sequence shown here is derived from an EMBL/GenBank/DDBJ whole genome shotgun (WGS) entry which is preliminary data.</text>
</comment>
<gene>
    <name evidence="1" type="ORF">F7725_017880</name>
</gene>
<evidence type="ECO:0000313" key="1">
    <source>
        <dbReference type="EMBL" id="KAF3839163.1"/>
    </source>
</evidence>
<dbReference type="EMBL" id="JAAKFY010000021">
    <property type="protein sequence ID" value="KAF3839163.1"/>
    <property type="molecule type" value="Genomic_DNA"/>
</dbReference>
<dbReference type="AlphaFoldDB" id="A0A7J5XQP6"/>
<accession>A0A7J5XQP6</accession>
<protein>
    <submittedName>
        <fullName evidence="1">Uncharacterized protein</fullName>
    </submittedName>
</protein>